<protein>
    <submittedName>
        <fullName evidence="2">Uncharacterized protein</fullName>
    </submittedName>
</protein>
<dbReference type="Proteomes" id="UP000673691">
    <property type="component" value="Unassembled WGS sequence"/>
</dbReference>
<comment type="caution">
    <text evidence="2">The sequence shown here is derived from an EMBL/GenBank/DDBJ whole genome shotgun (WGS) entry which is preliminary data.</text>
</comment>
<feature type="non-terminal residue" evidence="2">
    <location>
        <position position="1"/>
    </location>
</feature>
<dbReference type="GO" id="GO:0010961">
    <property type="term" value="P:intracellular magnesium ion homeostasis"/>
    <property type="evidence" value="ECO:0007669"/>
    <property type="project" value="TreeGrafter"/>
</dbReference>
<feature type="region of interest" description="Disordered" evidence="1">
    <location>
        <begin position="1"/>
        <end position="89"/>
    </location>
</feature>
<dbReference type="OrthoDB" id="29879at2759"/>
<dbReference type="EMBL" id="JAEFCI010003901">
    <property type="protein sequence ID" value="KAG5461273.1"/>
    <property type="molecule type" value="Genomic_DNA"/>
</dbReference>
<keyword evidence="3" id="KW-1185">Reference proteome</keyword>
<reference evidence="2 3" key="1">
    <citation type="journal article" name="Sci. Rep.">
        <title>Genome-scale phylogenetic analyses confirm Olpidium as the closest living zoosporic fungus to the non-flagellated, terrestrial fungi.</title>
        <authorList>
            <person name="Chang Y."/>
            <person name="Rochon D."/>
            <person name="Sekimoto S."/>
            <person name="Wang Y."/>
            <person name="Chovatia M."/>
            <person name="Sandor L."/>
            <person name="Salamov A."/>
            <person name="Grigoriev I.V."/>
            <person name="Stajich J.E."/>
            <person name="Spatafora J.W."/>
        </authorList>
    </citation>
    <scope>NUCLEOTIDE SEQUENCE [LARGE SCALE GENOMIC DNA]</scope>
    <source>
        <strain evidence="2">S191</strain>
    </source>
</reference>
<dbReference type="PANTHER" id="PTHR21535">
    <property type="entry name" value="MAGNESIUM AND COBALT TRANSPORT PROTEIN/MITOCHONDRIAL IMPORT INNER MEMBRANE TRANSLOCASE SUBUNIT TIM8"/>
    <property type="match status" value="1"/>
</dbReference>
<feature type="compositionally biased region" description="Low complexity" evidence="1">
    <location>
        <begin position="47"/>
        <end position="56"/>
    </location>
</feature>
<feature type="compositionally biased region" description="Basic and acidic residues" evidence="1">
    <location>
        <begin position="113"/>
        <end position="127"/>
    </location>
</feature>
<feature type="compositionally biased region" description="Basic residues" evidence="1">
    <location>
        <begin position="1"/>
        <end position="24"/>
    </location>
</feature>
<sequence length="384" mass="42429">KRKREREKKKRNEKKREKKKKKKPPPPIQPLRLLIAPRTTRRPTRPRPTTGTTTGAPEEEEEEEEEQKKMDGFGRESPPSGKADAESALLHPLTDVLSVSDDVGASCFDSDFGDPHQQHGHDPRAAERGGGGGGVVPNPADGAVEFRRQRAFGRAAPCSGGRSPDRAHGSDVGSVKSLRHHPAEGDVCYSPYTRRTLDSAVDHDALSEYLATGDVDAAHRKSPAAAVTQRRVTRRDSKGFTFGKDGRRLRKSVSDIIKAGGFWLDVTSPTADEMKAFSKSHPRETVLIVKVQLQIFGIHPLTVEDIQMQEDRENNYLAQISIEITQSSNQTNAVLNKITIIGSILVPMNVVTGKLCEVWTLPRPGPWEVSQPPWTKNIDASLRR</sequence>
<dbReference type="GO" id="GO:0015095">
    <property type="term" value="F:magnesium ion transmembrane transporter activity"/>
    <property type="evidence" value="ECO:0007669"/>
    <property type="project" value="TreeGrafter"/>
</dbReference>
<dbReference type="GO" id="GO:0016020">
    <property type="term" value="C:membrane"/>
    <property type="evidence" value="ECO:0007669"/>
    <property type="project" value="TreeGrafter"/>
</dbReference>
<organism evidence="2 3">
    <name type="scientific">Olpidium bornovanus</name>
    <dbReference type="NCBI Taxonomy" id="278681"/>
    <lineage>
        <taxon>Eukaryota</taxon>
        <taxon>Fungi</taxon>
        <taxon>Fungi incertae sedis</taxon>
        <taxon>Olpidiomycota</taxon>
        <taxon>Olpidiomycotina</taxon>
        <taxon>Olpidiomycetes</taxon>
        <taxon>Olpidiales</taxon>
        <taxon>Olpidiaceae</taxon>
        <taxon>Olpidium</taxon>
    </lineage>
</organism>
<proteinExistence type="predicted"/>
<feature type="region of interest" description="Disordered" evidence="1">
    <location>
        <begin position="103"/>
        <end position="138"/>
    </location>
</feature>
<accession>A0A8H8DK35</accession>
<dbReference type="AlphaFoldDB" id="A0A8H8DK35"/>
<dbReference type="PANTHER" id="PTHR21535:SF51">
    <property type="entry name" value="MANGANESE RESISTANCE PROTEIN MNR2"/>
    <property type="match status" value="1"/>
</dbReference>
<evidence type="ECO:0000313" key="2">
    <source>
        <dbReference type="EMBL" id="KAG5461273.1"/>
    </source>
</evidence>
<name>A0A8H8DK35_9FUNG</name>
<feature type="region of interest" description="Disordered" evidence="1">
    <location>
        <begin position="155"/>
        <end position="178"/>
    </location>
</feature>
<dbReference type="Gene3D" id="3.30.460.20">
    <property type="entry name" value="CorA soluble domain-like"/>
    <property type="match status" value="1"/>
</dbReference>
<evidence type="ECO:0000313" key="3">
    <source>
        <dbReference type="Proteomes" id="UP000673691"/>
    </source>
</evidence>
<gene>
    <name evidence="2" type="ORF">BJ554DRAFT_6558</name>
</gene>
<evidence type="ECO:0000256" key="1">
    <source>
        <dbReference type="SAM" id="MobiDB-lite"/>
    </source>
</evidence>